<feature type="compositionally biased region" description="Acidic residues" evidence="4">
    <location>
        <begin position="298"/>
        <end position="311"/>
    </location>
</feature>
<feature type="coiled-coil region" evidence="3">
    <location>
        <begin position="6"/>
        <end position="208"/>
    </location>
</feature>
<dbReference type="Proteomes" id="UP000225706">
    <property type="component" value="Unassembled WGS sequence"/>
</dbReference>
<feature type="compositionally biased region" description="Basic and acidic residues" evidence="4">
    <location>
        <begin position="265"/>
        <end position="278"/>
    </location>
</feature>
<dbReference type="SUPFAM" id="SSF57997">
    <property type="entry name" value="Tropomyosin"/>
    <property type="match status" value="1"/>
</dbReference>
<dbReference type="InterPro" id="IPR000533">
    <property type="entry name" value="Tropomyosin"/>
</dbReference>
<evidence type="ECO:0000256" key="1">
    <source>
        <dbReference type="ARBA" id="ARBA00009036"/>
    </source>
</evidence>
<dbReference type="AlphaFoldDB" id="A0A2B4RTG6"/>
<comment type="similarity">
    <text evidence="1">Belongs to the tropomyosin family.</text>
</comment>
<gene>
    <name evidence="5" type="primary">TPM2</name>
    <name evidence="5" type="ORF">AWC38_SpisGene14628</name>
</gene>
<proteinExistence type="inferred from homology"/>
<dbReference type="OrthoDB" id="128924at2759"/>
<accession>A0A2B4RTG6</accession>
<dbReference type="Pfam" id="PF00261">
    <property type="entry name" value="Tropomyosin"/>
    <property type="match status" value="1"/>
</dbReference>
<keyword evidence="2 3" id="KW-0175">Coiled coil</keyword>
<dbReference type="STRING" id="50429.A0A2B4RTG6"/>
<feature type="compositionally biased region" description="Basic and acidic residues" evidence="4">
    <location>
        <begin position="286"/>
        <end position="297"/>
    </location>
</feature>
<evidence type="ECO:0000256" key="2">
    <source>
        <dbReference type="ARBA" id="ARBA00023054"/>
    </source>
</evidence>
<feature type="region of interest" description="Disordered" evidence="4">
    <location>
        <begin position="241"/>
        <end position="311"/>
    </location>
</feature>
<evidence type="ECO:0000256" key="3">
    <source>
        <dbReference type="SAM" id="Coils"/>
    </source>
</evidence>
<sequence length="311" mass="36795">MSSDVLFKVREKMQKIKDKIEDAENREHEARGELKEILAKAYQNESDIDSMKNRKELLSKELDEKLSLLEERKMKSGQLEEKYEKENEVVRDLENVEIGEDERMHELETDLTETCQKAEQLELQNTELRQKLGQLENEIQKANERECAAKEKIRSLTDRVTQAGENLRDLELRDEDASEREQFNEEKVSFLKEQLKEMLAAAEDHERKIPPLERVIDQMTTEIRDWCGKCEGVRKEMSDMEMLVGGDLSDDEDDDNAGRKAAVPTKKERRECQEHHDEEPEEDDDERARREERKRYDDDDEDEEEEDEEDD</sequence>
<dbReference type="PANTHER" id="PTHR19269">
    <property type="entry name" value="TROPOMYOSIN"/>
    <property type="match status" value="1"/>
</dbReference>
<name>A0A2B4RTG6_STYPI</name>
<dbReference type="PRINTS" id="PR00194">
    <property type="entry name" value="TROPOMYOSIN"/>
</dbReference>
<evidence type="ECO:0000313" key="6">
    <source>
        <dbReference type="Proteomes" id="UP000225706"/>
    </source>
</evidence>
<dbReference type="Gene3D" id="1.20.5.170">
    <property type="match status" value="1"/>
</dbReference>
<reference evidence="6" key="1">
    <citation type="journal article" date="2017" name="bioRxiv">
        <title>Comparative analysis of the genomes of Stylophora pistillata and Acropora digitifera provides evidence for extensive differences between species of corals.</title>
        <authorList>
            <person name="Voolstra C.R."/>
            <person name="Li Y."/>
            <person name="Liew Y.J."/>
            <person name="Baumgarten S."/>
            <person name="Zoccola D."/>
            <person name="Flot J.-F."/>
            <person name="Tambutte S."/>
            <person name="Allemand D."/>
            <person name="Aranda M."/>
        </authorList>
    </citation>
    <scope>NUCLEOTIDE SEQUENCE [LARGE SCALE GENOMIC DNA]</scope>
</reference>
<dbReference type="EMBL" id="LSMT01000299">
    <property type="protein sequence ID" value="PFX20901.1"/>
    <property type="molecule type" value="Genomic_DNA"/>
</dbReference>
<protein>
    <submittedName>
        <fullName evidence="5">Tropomyosin beta chain</fullName>
    </submittedName>
</protein>
<comment type="caution">
    <text evidence="5">The sequence shown here is derived from an EMBL/GenBank/DDBJ whole genome shotgun (WGS) entry which is preliminary data.</text>
</comment>
<evidence type="ECO:0000313" key="5">
    <source>
        <dbReference type="EMBL" id="PFX20901.1"/>
    </source>
</evidence>
<keyword evidence="6" id="KW-1185">Reference proteome</keyword>
<organism evidence="5 6">
    <name type="scientific">Stylophora pistillata</name>
    <name type="common">Smooth cauliflower coral</name>
    <dbReference type="NCBI Taxonomy" id="50429"/>
    <lineage>
        <taxon>Eukaryota</taxon>
        <taxon>Metazoa</taxon>
        <taxon>Cnidaria</taxon>
        <taxon>Anthozoa</taxon>
        <taxon>Hexacorallia</taxon>
        <taxon>Scleractinia</taxon>
        <taxon>Astrocoeniina</taxon>
        <taxon>Pocilloporidae</taxon>
        <taxon>Stylophora</taxon>
    </lineage>
</organism>
<evidence type="ECO:0000256" key="4">
    <source>
        <dbReference type="SAM" id="MobiDB-lite"/>
    </source>
</evidence>